<dbReference type="OrthoDB" id="9993572at2"/>
<dbReference type="KEGG" id="pmes:FX988_04306"/>
<dbReference type="RefSeq" id="WP_160182272.1">
    <property type="nucleotide sequence ID" value="NZ_CP047657.1"/>
</dbReference>
<dbReference type="Proteomes" id="UP000464524">
    <property type="component" value="Plasmid unnamed"/>
</dbReference>
<proteinExistence type="predicted"/>
<organism evidence="1 2">
    <name type="scientific">Paraglaciecola mesophila</name>
    <dbReference type="NCBI Taxonomy" id="197222"/>
    <lineage>
        <taxon>Bacteria</taxon>
        <taxon>Pseudomonadati</taxon>
        <taxon>Pseudomonadota</taxon>
        <taxon>Gammaproteobacteria</taxon>
        <taxon>Alteromonadales</taxon>
        <taxon>Alteromonadaceae</taxon>
        <taxon>Paraglaciecola</taxon>
    </lineage>
</organism>
<evidence type="ECO:0000313" key="1">
    <source>
        <dbReference type="EMBL" id="QHJ14024.1"/>
    </source>
</evidence>
<geneLocation type="plasmid" evidence="1 2">
    <name>unnamed</name>
</geneLocation>
<sequence length="275" mass="30600">MKQLPDDTKQELSLQLRSVLRTNESSNPASAVPENRALSYQFKGGTSFVGGFKSHLLGDNDLSELLFAEVIPNARMGVAENTVSHDNSFQYALFCYALLLGYEEQADESAAVLLVLDIIKDIRFGAPPEFFLLLAHLWRGETDAAIQMLEGIEKLESKKSEFYIQPGLSTLVRGVVNNEPSLMKEGANLLLEKHLHTTKYFRTALESNHYYCEPVTLLTIVGRKLGVDVKANIGDTTAVLKTKTFSPIDRPEIPAKKKFEVPVDLVPPCFLKKRG</sequence>
<dbReference type="AlphaFoldDB" id="A0A857JTF8"/>
<name>A0A857JTF8_9ALTE</name>
<gene>
    <name evidence="1" type="ORF">FX988_04306</name>
</gene>
<reference evidence="1 2" key="1">
    <citation type="submission" date="2019-12" db="EMBL/GenBank/DDBJ databases">
        <title>Genome sequencing and assembly of endphytes of Porphyra tenera.</title>
        <authorList>
            <person name="Park J.M."/>
            <person name="Shin R."/>
            <person name="Jo S.H."/>
        </authorList>
    </citation>
    <scope>NUCLEOTIDE SEQUENCE [LARGE SCALE GENOMIC DNA]</scope>
    <source>
        <strain evidence="1 2">GPM4</strain>
        <plasmid evidence="1 2">unnamed</plasmid>
    </source>
</reference>
<dbReference type="EMBL" id="CP047657">
    <property type="protein sequence ID" value="QHJ14024.1"/>
    <property type="molecule type" value="Genomic_DNA"/>
</dbReference>
<keyword evidence="1" id="KW-0614">Plasmid</keyword>
<protein>
    <submittedName>
        <fullName evidence="1">Uncharacterized protein</fullName>
    </submittedName>
</protein>
<accession>A0A857JTF8</accession>
<keyword evidence="2" id="KW-1185">Reference proteome</keyword>
<evidence type="ECO:0000313" key="2">
    <source>
        <dbReference type="Proteomes" id="UP000464524"/>
    </source>
</evidence>